<dbReference type="Proteomes" id="UP000312326">
    <property type="component" value="Plasmid pPMRA301"/>
</dbReference>
<evidence type="ECO:0000313" key="2">
    <source>
        <dbReference type="Proteomes" id="UP000312326"/>
    </source>
</evidence>
<protein>
    <submittedName>
        <fullName evidence="1">Uncharacterized protein</fullName>
    </submittedName>
</protein>
<dbReference type="EMBL" id="CP029755">
    <property type="protein sequence ID" value="QDD71319.1"/>
    <property type="molecule type" value="Genomic_DNA"/>
</dbReference>
<organism evidence="1 2">
    <name type="scientific">Lactobacillus amylovorus</name>
    <dbReference type="NCBI Taxonomy" id="1604"/>
    <lineage>
        <taxon>Bacteria</taxon>
        <taxon>Bacillati</taxon>
        <taxon>Bacillota</taxon>
        <taxon>Bacilli</taxon>
        <taxon>Lactobacillales</taxon>
        <taxon>Lactobacillaceae</taxon>
        <taxon>Lactobacillus</taxon>
    </lineage>
</organism>
<evidence type="ECO:0000313" key="1">
    <source>
        <dbReference type="EMBL" id="QDD71319.1"/>
    </source>
</evidence>
<sequence>MNQPIKTPEEFYQDYAALFVPTNTGYGELKSMTKKLNAIFEKAWAINFEETAKLIAAWVLGTKENRGLENRVAYDTYIQQHVETTSYIDSMKSNPNFSKTMLARLLIDDFKNSFELDIKILANLVCIDRLIHGQDYSLESLYFESAGSLINRLRQSQTDWSFIINALDKKVRNASSHLNFVYDARRGLFIGKDVDRRTKSIESFEVTAEEFLLKTLPGQSNIIQSFIACGELLCMKKDSRIHAEALKVLN</sequence>
<proteinExistence type="predicted"/>
<gene>
    <name evidence="1" type="ORF">DM298_10605</name>
</gene>
<name>A0A5B8EFZ2_LACAM</name>
<reference evidence="1 2" key="1">
    <citation type="submission" date="2018-06" db="EMBL/GenBank/DDBJ databases">
        <title>Complete genome sequnece of Lactobacillus amylovorus PMRA3.</title>
        <authorList>
            <person name="Nam Y.-D."/>
            <person name="Chung W.-H."/>
            <person name="Park Y.S."/>
            <person name="Kang J."/>
        </authorList>
    </citation>
    <scope>NUCLEOTIDE SEQUENCE [LARGE SCALE GENOMIC DNA]</scope>
    <source>
        <strain evidence="1 2">PMRA3</strain>
        <plasmid evidence="2">ppmra301</plasmid>
    </source>
</reference>
<keyword evidence="1" id="KW-0614">Plasmid</keyword>
<dbReference type="RefSeq" id="WP_139962612.1">
    <property type="nucleotide sequence ID" value="NZ_CP029755.1"/>
</dbReference>
<dbReference type="AlphaFoldDB" id="A0A5B8EFZ2"/>
<geneLocation type="plasmid" evidence="2">
    <name>ppmra301</name>
</geneLocation>
<accession>A0A5B8EFZ2</accession>